<keyword evidence="4" id="KW-1185">Reference proteome</keyword>
<protein>
    <recommendedName>
        <fullName evidence="2">MIP18 family-like domain-containing protein</fullName>
    </recommendedName>
</protein>
<evidence type="ECO:0000313" key="3">
    <source>
        <dbReference type="EMBL" id="OYR08319.1"/>
    </source>
</evidence>
<dbReference type="EMBL" id="NNRL01000167">
    <property type="protein sequence ID" value="OYR08319.1"/>
    <property type="molecule type" value="Genomic_DNA"/>
</dbReference>
<reference evidence="3 4" key="1">
    <citation type="submission" date="2017-07" db="EMBL/GenBank/DDBJ databases">
        <title>Phylogenetic study on the rhizospheric bacterium Ochrobactrum sp. A44.</title>
        <authorList>
            <person name="Krzyzanowska D.M."/>
            <person name="Ossowicki A."/>
            <person name="Rajewska M."/>
            <person name="Maciag T."/>
            <person name="Kaczynski Z."/>
            <person name="Czerwicka M."/>
            <person name="Jafra S."/>
        </authorList>
    </citation>
    <scope>NUCLEOTIDE SEQUENCE [LARGE SCALE GENOMIC DNA]</scope>
    <source>
        <strain evidence="3 4">OgA9a</strain>
    </source>
</reference>
<dbReference type="Gene3D" id="3.30.300.130">
    <property type="entry name" value="Fe-S cluster assembly (FSCA)"/>
    <property type="match status" value="1"/>
</dbReference>
<organism evidence="3 4">
    <name type="scientific">Brucella grignonensis</name>
    <dbReference type="NCBI Taxonomy" id="94627"/>
    <lineage>
        <taxon>Bacteria</taxon>
        <taxon>Pseudomonadati</taxon>
        <taxon>Pseudomonadota</taxon>
        <taxon>Alphaproteobacteria</taxon>
        <taxon>Hyphomicrobiales</taxon>
        <taxon>Brucellaceae</taxon>
        <taxon>Brucella/Ochrobactrum group</taxon>
        <taxon>Brucella</taxon>
    </lineage>
</organism>
<feature type="compositionally biased region" description="Basic and acidic residues" evidence="1">
    <location>
        <begin position="268"/>
        <end position="289"/>
    </location>
</feature>
<dbReference type="SUPFAM" id="SSF117916">
    <property type="entry name" value="Fe-S cluster assembly (FSCA) domain-like"/>
    <property type="match status" value="1"/>
</dbReference>
<dbReference type="InterPro" id="IPR034904">
    <property type="entry name" value="FSCA_dom_sf"/>
</dbReference>
<dbReference type="InterPro" id="IPR002744">
    <property type="entry name" value="MIP18-like"/>
</dbReference>
<sequence length="289" mass="32742">MSGATDLKTVRESELWRRLGEVDDPELDEPITSMGFVERAEILENGTVEVDFRLPTYWCSPNFAFLMLNGIREAMENLSWRPVYRIRLHDHLMADEVNEGISNGKSFTQIVGELANDCNLDELRNTFAGKAFKRRQEAVILGLRERGLRDGEILGLDLAGLDEESCEDVEMATQKHRYRQALLKRYPDLKVDAPVFVTWEGVPILEENLKVYLRELSAIRINMEFNGVLCRGLKNTRYKEMEVIDGEPTLVDFIVGSVPATAAPSPGTKREATGKKSSSRQEEVKSCQN</sequence>
<comment type="caution">
    <text evidence="3">The sequence shown here is derived from an EMBL/GenBank/DDBJ whole genome shotgun (WGS) entry which is preliminary data.</text>
</comment>
<gene>
    <name evidence="3" type="ORF">CEV33_3344</name>
</gene>
<evidence type="ECO:0000259" key="2">
    <source>
        <dbReference type="Pfam" id="PF01883"/>
    </source>
</evidence>
<dbReference type="Pfam" id="PF01883">
    <property type="entry name" value="FeS_assembly_P"/>
    <property type="match status" value="1"/>
</dbReference>
<dbReference type="RefSeq" id="WP_094542389.1">
    <property type="nucleotide sequence ID" value="NZ_JBHEER010000010.1"/>
</dbReference>
<proteinExistence type="predicted"/>
<dbReference type="AlphaFoldDB" id="A0A256F0C3"/>
<evidence type="ECO:0000313" key="4">
    <source>
        <dbReference type="Proteomes" id="UP000216478"/>
    </source>
</evidence>
<feature type="region of interest" description="Disordered" evidence="1">
    <location>
        <begin position="259"/>
        <end position="289"/>
    </location>
</feature>
<evidence type="ECO:0000256" key="1">
    <source>
        <dbReference type="SAM" id="MobiDB-lite"/>
    </source>
</evidence>
<dbReference type="Proteomes" id="UP000216478">
    <property type="component" value="Unassembled WGS sequence"/>
</dbReference>
<accession>A0A256F0C3</accession>
<name>A0A256F0C3_9HYPH</name>
<dbReference type="OrthoDB" id="153551at2"/>
<feature type="domain" description="MIP18 family-like" evidence="2">
    <location>
        <begin position="13"/>
        <end position="79"/>
    </location>
</feature>